<dbReference type="EMBL" id="VDGH01000011">
    <property type="protein sequence ID" value="TQR10261.1"/>
    <property type="molecule type" value="Genomic_DNA"/>
</dbReference>
<comment type="caution">
    <text evidence="2">The sequence shown here is derived from an EMBL/GenBank/DDBJ whole genome shotgun (WGS) entry which is preliminary data.</text>
</comment>
<evidence type="ECO:0000313" key="2">
    <source>
        <dbReference type="EMBL" id="TQR10261.1"/>
    </source>
</evidence>
<dbReference type="RefSeq" id="WP_142540280.1">
    <property type="nucleotide sequence ID" value="NZ_BMIE01000010.1"/>
</dbReference>
<keyword evidence="3" id="KW-1185">Reference proteome</keyword>
<protein>
    <submittedName>
        <fullName evidence="2">GntP family permease</fullName>
    </submittedName>
</protein>
<feature type="transmembrane region" description="Helical" evidence="1">
    <location>
        <begin position="55"/>
        <end position="76"/>
    </location>
</feature>
<dbReference type="GO" id="GO:0005886">
    <property type="term" value="C:plasma membrane"/>
    <property type="evidence" value="ECO:0007669"/>
    <property type="project" value="TreeGrafter"/>
</dbReference>
<dbReference type="GO" id="GO:0015128">
    <property type="term" value="F:gluconate transmembrane transporter activity"/>
    <property type="evidence" value="ECO:0007669"/>
    <property type="project" value="InterPro"/>
</dbReference>
<keyword evidence="1" id="KW-0812">Transmembrane</keyword>
<evidence type="ECO:0000256" key="1">
    <source>
        <dbReference type="SAM" id="Phobius"/>
    </source>
</evidence>
<reference evidence="2 3" key="1">
    <citation type="submission" date="2019-05" db="EMBL/GenBank/DDBJ databases">
        <title>Psychrobacillus vulpis sp. nov., a new species isolated from feces of a red fox that inhabits in The Tablas de Daimiel Natural Park, Albacete, Spain.</title>
        <authorList>
            <person name="Rodriguez M."/>
            <person name="Reina J.C."/>
            <person name="Bejar V."/>
            <person name="Llamas I."/>
        </authorList>
    </citation>
    <scope>NUCLEOTIDE SEQUENCE [LARGE SCALE GENOMIC DNA]</scope>
    <source>
        <strain evidence="2 3">NEAU-3TGS17</strain>
    </source>
</reference>
<keyword evidence="1" id="KW-0472">Membrane</keyword>
<dbReference type="OrthoDB" id="86125at2"/>
<proteinExistence type="predicted"/>
<dbReference type="InterPro" id="IPR003474">
    <property type="entry name" value="Glcn_transporter"/>
</dbReference>
<feature type="transmembrane region" description="Helical" evidence="1">
    <location>
        <begin position="178"/>
        <end position="198"/>
    </location>
</feature>
<sequence length="485" mass="51834">MDLIIILLALGLLMFLAYRGFSVIIIAPICALLAVFLTDPSHVLPFFSNIFMEKMVGFVKSYFPVFLLGAIFGKVIEMSGIAARIAKVIIRFIGVRQAILTVVILGAILTYSGVSLFVAVFAIYPFANQLFREANIPKRLIPATIAFSAFTFSMDAIPGSPQIQNVIPTTFFDTNVYAAPYLGGIGALFIFVVGMFYLESRRRKAAKNGEGYYGIGKNAITESPAASEMAATSEAMAAPSSTMLNAKIDVKDWLAFLPLLLVGVMNKLFTTYIPKWYPDGFDFASINQAQYGTVNINQQLGLWSVELALLVGIFTAIALNFDAVKLSFKDSLSVGISGALLATMNTASEFGFGGIISALPGFAVVQNFLATTFTHPLVNGAVLTNALAGITGSGSGGLSFSLGIMAEKYVEAANAAGIPLEVMHRVIAMAAGGMDTLPHNGAVLTLLMVCGLTHRQSYKDIFAITIIKTLACFFVIGVYLLTGLV</sequence>
<name>A0A544SYL6_9BACI</name>
<accession>A0A544SYL6</accession>
<feature type="transmembrane region" description="Helical" evidence="1">
    <location>
        <begin position="461"/>
        <end position="482"/>
    </location>
</feature>
<gene>
    <name evidence="2" type="ORF">FG382_18025</name>
</gene>
<keyword evidence="1" id="KW-1133">Transmembrane helix</keyword>
<organism evidence="2 3">
    <name type="scientific">Psychrobacillus lasiicapitis</name>
    <dbReference type="NCBI Taxonomy" id="1636719"/>
    <lineage>
        <taxon>Bacteria</taxon>
        <taxon>Bacillati</taxon>
        <taxon>Bacillota</taxon>
        <taxon>Bacilli</taxon>
        <taxon>Bacillales</taxon>
        <taxon>Bacillaceae</taxon>
        <taxon>Psychrobacillus</taxon>
    </lineage>
</organism>
<dbReference type="AlphaFoldDB" id="A0A544SYL6"/>
<dbReference type="PANTHER" id="PTHR30354">
    <property type="entry name" value="GNT FAMILY GLUCONATE TRANSPORTER"/>
    <property type="match status" value="1"/>
</dbReference>
<feature type="transmembrane region" description="Helical" evidence="1">
    <location>
        <begin position="300"/>
        <end position="321"/>
    </location>
</feature>
<feature type="transmembrane region" description="Helical" evidence="1">
    <location>
        <begin position="253"/>
        <end position="273"/>
    </location>
</feature>
<evidence type="ECO:0000313" key="3">
    <source>
        <dbReference type="Proteomes" id="UP000317316"/>
    </source>
</evidence>
<dbReference type="Proteomes" id="UP000317316">
    <property type="component" value="Unassembled WGS sequence"/>
</dbReference>
<dbReference type="PANTHER" id="PTHR30354:SF7">
    <property type="entry name" value="BLL7963 PROTEIN"/>
    <property type="match status" value="1"/>
</dbReference>